<name>A0A1D2MAZ9_ORCCI</name>
<dbReference type="EMBL" id="LJIJ01002141">
    <property type="protein sequence ID" value="ODM90153.1"/>
    <property type="molecule type" value="Genomic_DNA"/>
</dbReference>
<gene>
    <name evidence="4" type="ORF">Ocin01_16526</name>
</gene>
<dbReference type="Gene3D" id="2.60.40.420">
    <property type="entry name" value="Cupredoxins - blue copper proteins"/>
    <property type="match status" value="1"/>
</dbReference>
<evidence type="ECO:0000256" key="1">
    <source>
        <dbReference type="ARBA" id="ARBA00010609"/>
    </source>
</evidence>
<proteinExistence type="inferred from homology"/>
<dbReference type="Pfam" id="PF07732">
    <property type="entry name" value="Cu-oxidase_3"/>
    <property type="match status" value="1"/>
</dbReference>
<dbReference type="InterPro" id="IPR011707">
    <property type="entry name" value="Cu-oxidase-like_N"/>
</dbReference>
<dbReference type="Proteomes" id="UP000094527">
    <property type="component" value="Unassembled WGS sequence"/>
</dbReference>
<sequence length="43" mass="4831">MDKTTSIHWHGIHQKGSPFEDGASQITQCPLPARWSFPDVPVQ</sequence>
<accession>A0A1D2MAZ9</accession>
<keyword evidence="5" id="KW-1185">Reference proteome</keyword>
<reference evidence="4 5" key="1">
    <citation type="journal article" date="2016" name="Genome Biol. Evol.">
        <title>Gene Family Evolution Reflects Adaptation to Soil Environmental Stressors in the Genome of the Collembolan Orchesella cincta.</title>
        <authorList>
            <person name="Faddeeva-Vakhrusheva A."/>
            <person name="Derks M.F."/>
            <person name="Anvar S.Y."/>
            <person name="Agamennone V."/>
            <person name="Suring W."/>
            <person name="Smit S."/>
            <person name="van Straalen N.M."/>
            <person name="Roelofs D."/>
        </authorList>
    </citation>
    <scope>NUCLEOTIDE SEQUENCE [LARGE SCALE GENOMIC DNA]</scope>
    <source>
        <tissue evidence="4">Mixed pool</tissue>
    </source>
</reference>
<dbReference type="InterPro" id="IPR008972">
    <property type="entry name" value="Cupredoxin"/>
</dbReference>
<evidence type="ECO:0000313" key="4">
    <source>
        <dbReference type="EMBL" id="ODM90153.1"/>
    </source>
</evidence>
<feature type="non-terminal residue" evidence="4">
    <location>
        <position position="43"/>
    </location>
</feature>
<feature type="region of interest" description="Disordered" evidence="2">
    <location>
        <begin position="1"/>
        <end position="23"/>
    </location>
</feature>
<dbReference type="GO" id="GO:0005507">
    <property type="term" value="F:copper ion binding"/>
    <property type="evidence" value="ECO:0007669"/>
    <property type="project" value="InterPro"/>
</dbReference>
<organism evidence="4 5">
    <name type="scientific">Orchesella cincta</name>
    <name type="common">Springtail</name>
    <name type="synonym">Podura cincta</name>
    <dbReference type="NCBI Taxonomy" id="48709"/>
    <lineage>
        <taxon>Eukaryota</taxon>
        <taxon>Metazoa</taxon>
        <taxon>Ecdysozoa</taxon>
        <taxon>Arthropoda</taxon>
        <taxon>Hexapoda</taxon>
        <taxon>Collembola</taxon>
        <taxon>Entomobryomorpha</taxon>
        <taxon>Entomobryoidea</taxon>
        <taxon>Orchesellidae</taxon>
        <taxon>Orchesellinae</taxon>
        <taxon>Orchesella</taxon>
    </lineage>
</organism>
<feature type="domain" description="Plastocyanin-like" evidence="3">
    <location>
        <begin position="2"/>
        <end position="37"/>
    </location>
</feature>
<comment type="similarity">
    <text evidence="1">Belongs to the multicopper oxidase family.</text>
</comment>
<dbReference type="SUPFAM" id="SSF49503">
    <property type="entry name" value="Cupredoxins"/>
    <property type="match status" value="1"/>
</dbReference>
<protein>
    <submittedName>
        <fullName evidence="4">Laccase-2</fullName>
    </submittedName>
</protein>
<evidence type="ECO:0000259" key="3">
    <source>
        <dbReference type="Pfam" id="PF07732"/>
    </source>
</evidence>
<dbReference type="OrthoDB" id="2121828at2759"/>
<dbReference type="AlphaFoldDB" id="A0A1D2MAZ9"/>
<dbReference type="STRING" id="48709.A0A1D2MAZ9"/>
<evidence type="ECO:0000256" key="2">
    <source>
        <dbReference type="SAM" id="MobiDB-lite"/>
    </source>
</evidence>
<evidence type="ECO:0000313" key="5">
    <source>
        <dbReference type="Proteomes" id="UP000094527"/>
    </source>
</evidence>
<comment type="caution">
    <text evidence="4">The sequence shown here is derived from an EMBL/GenBank/DDBJ whole genome shotgun (WGS) entry which is preliminary data.</text>
</comment>